<dbReference type="GO" id="GO:0034399">
    <property type="term" value="C:nuclear periphery"/>
    <property type="evidence" value="ECO:0007669"/>
    <property type="project" value="TreeGrafter"/>
</dbReference>
<evidence type="ECO:0000256" key="1">
    <source>
        <dbReference type="ARBA" id="ARBA00004126"/>
    </source>
</evidence>
<dbReference type="InterPro" id="IPR025856">
    <property type="entry name" value="HeH/LEM_domain"/>
</dbReference>
<dbReference type="GO" id="GO:0071763">
    <property type="term" value="P:nuclear membrane organization"/>
    <property type="evidence" value="ECO:0007669"/>
    <property type="project" value="TreeGrafter"/>
</dbReference>
<feature type="compositionally biased region" description="Polar residues" evidence="6">
    <location>
        <begin position="221"/>
        <end position="233"/>
    </location>
</feature>
<dbReference type="Proteomes" id="UP001215151">
    <property type="component" value="Unassembled WGS sequence"/>
</dbReference>
<organism evidence="9 10">
    <name type="scientific">Trametes cubensis</name>
    <dbReference type="NCBI Taxonomy" id="1111947"/>
    <lineage>
        <taxon>Eukaryota</taxon>
        <taxon>Fungi</taxon>
        <taxon>Dikarya</taxon>
        <taxon>Basidiomycota</taxon>
        <taxon>Agaricomycotina</taxon>
        <taxon>Agaricomycetes</taxon>
        <taxon>Polyporales</taxon>
        <taxon>Polyporaceae</taxon>
        <taxon>Trametes</taxon>
    </lineage>
</organism>
<evidence type="ECO:0000256" key="5">
    <source>
        <dbReference type="ARBA" id="ARBA00023242"/>
    </source>
</evidence>
<evidence type="ECO:0000313" key="10">
    <source>
        <dbReference type="Proteomes" id="UP001215151"/>
    </source>
</evidence>
<keyword evidence="4" id="KW-0472">Membrane</keyword>
<evidence type="ECO:0000259" key="8">
    <source>
        <dbReference type="Pfam" id="PF12949"/>
    </source>
</evidence>
<keyword evidence="3" id="KW-1133">Transmembrane helix</keyword>
<dbReference type="PANTHER" id="PTHR47808">
    <property type="entry name" value="INNER NUCLEAR MEMBRANE PROTEIN HEH2-RELATED"/>
    <property type="match status" value="1"/>
</dbReference>
<evidence type="ECO:0000259" key="7">
    <source>
        <dbReference type="Pfam" id="PF09402"/>
    </source>
</evidence>
<feature type="compositionally biased region" description="Basic residues" evidence="6">
    <location>
        <begin position="97"/>
        <end position="106"/>
    </location>
</feature>
<evidence type="ECO:0000256" key="6">
    <source>
        <dbReference type="SAM" id="MobiDB-lite"/>
    </source>
</evidence>
<reference evidence="9" key="1">
    <citation type="submission" date="2022-11" db="EMBL/GenBank/DDBJ databases">
        <title>Genome Sequence of Cubamyces cubensis.</title>
        <authorList>
            <person name="Buettner E."/>
        </authorList>
    </citation>
    <scope>NUCLEOTIDE SEQUENCE</scope>
    <source>
        <strain evidence="9">MPL-01</strain>
    </source>
</reference>
<keyword evidence="2" id="KW-0812">Transmembrane</keyword>
<evidence type="ECO:0000313" key="9">
    <source>
        <dbReference type="EMBL" id="KAJ8462082.1"/>
    </source>
</evidence>
<dbReference type="Pfam" id="PF09402">
    <property type="entry name" value="MSC"/>
    <property type="match status" value="1"/>
</dbReference>
<dbReference type="GO" id="GO:0005637">
    <property type="term" value="C:nuclear inner membrane"/>
    <property type="evidence" value="ECO:0007669"/>
    <property type="project" value="InterPro"/>
</dbReference>
<comment type="caution">
    <text evidence="9">The sequence shown here is derived from an EMBL/GenBank/DDBJ whole genome shotgun (WGS) entry which is preliminary data.</text>
</comment>
<evidence type="ECO:0000256" key="2">
    <source>
        <dbReference type="ARBA" id="ARBA00022692"/>
    </source>
</evidence>
<evidence type="ECO:0000256" key="3">
    <source>
        <dbReference type="ARBA" id="ARBA00022989"/>
    </source>
</evidence>
<accession>A0AAD7X4A7</accession>
<protein>
    <recommendedName>
        <fullName evidence="11">LEM-like domain-containing protein</fullName>
    </recommendedName>
</protein>
<dbReference type="InterPro" id="IPR018996">
    <property type="entry name" value="Man1/Src1-like_C"/>
</dbReference>
<feature type="region of interest" description="Disordered" evidence="6">
    <location>
        <begin position="1010"/>
        <end position="1040"/>
    </location>
</feature>
<dbReference type="InterPro" id="IPR044780">
    <property type="entry name" value="Heh2/Src1"/>
</dbReference>
<feature type="domain" description="HeH/LEM" evidence="8">
    <location>
        <begin position="22"/>
        <end position="56"/>
    </location>
</feature>
<dbReference type="EMBL" id="JAPEVG010000497">
    <property type="protein sequence ID" value="KAJ8462082.1"/>
    <property type="molecule type" value="Genomic_DNA"/>
</dbReference>
<proteinExistence type="predicted"/>
<keyword evidence="5" id="KW-0539">Nucleus</keyword>
<name>A0AAD7X4A7_9APHY</name>
<sequence length="1072" mass="115936">MSRMTAAQVITLGEYLKPDFDPSTLTVPQLLGIFGFHNIKYPSQYTKPKLVQLFNEEVKPNGKKYTRERIKRENSQASEDGITNGVTGRPLNEGKKPVRRSSRRLSKTPAAVEEQVDTEASAPVGSPVSVATIHVNDGTTFPPGQPKRRRSSAEPSLGGPSKKRSVKPVEPAVPEESEPEDVPVVRKVGRPKKTATEAVTQTRRASRRITEEPESGWEDNNVFQSGAESSSPVRPSPTRARARKSIVTTRPPPKSRKSMSAPPQMSSPSPPKSKGKERDRFPSVKPPESNFAPDLPPEILKQSEETERRSPFRDRFLKHQLSMVPDMQEEEDPASEDRPLDQPDFGEATSGAEYDHPVQSELEEVESQKDEQLDEQVLAVSKRIADGGHLISSNAEDEERRPNWFLRFFVSALAVTTLPVLYQYKQESSEIGFCDAGSNTNSVLQGLRVHRAAVESCNRENRTTLWPIPGPDGTTAVLSPVPTASAVDATSDTEMPDHSTPAVELCPAPPLVPFVQPDECTPCPKHATCTPSSVTCDNGYILRPHPLLAAFPVPVTQKGALQNYERPSSISPDSDVSHIVYSVLSSAFDGLPYLGSVAFPPRCVEDPRRKRHIGVLGKAIESILANERGRRLCEGVGVGVSEGDEATEAQRWGIEVEKLREHIKEKTASPQPSMLATLDDTFNEAVQQLLQWGGVFMGEDSTGKRYLAHKTPTMGWECALRVKARDSWAEWRRSIIGTALSVLAVLYARHRQARKAVEDERVASLVTVALECLRNQELAHHTDPVMAPRPYLSSLQLRDLVLQDVHAKAEMNNGYGGGLVVRGRTLPPSFGQGIHRPFAPTLFDLASIGGGSARLRTQTHLPVVQSVPWQSTGPQARPVVIPQQGGQIVYSTSKPGANAIPIIMPQTGTPLFALPTSSAPAPILTQPSQLKTNVTPNVALLSTASRAPAFPLSVPPQQPIGTASSAASLGGNQIFRFGQAGKHPGLAVAPSAISSKAITPAAAPAAPRAAASPGVISPKASPSTAALLPPGGERSRPPVTGANAIVAPTTRFYGIETPRVVFDKHGWTVNHS</sequence>
<feature type="compositionally biased region" description="Basic and acidic residues" evidence="6">
    <location>
        <begin position="64"/>
        <end position="74"/>
    </location>
</feature>
<dbReference type="GO" id="GO:0003682">
    <property type="term" value="F:chromatin binding"/>
    <property type="evidence" value="ECO:0007669"/>
    <property type="project" value="InterPro"/>
</dbReference>
<comment type="subcellular location">
    <subcellularLocation>
        <location evidence="1">Nucleus membrane</location>
    </subcellularLocation>
</comment>
<keyword evidence="10" id="KW-1185">Reference proteome</keyword>
<feature type="compositionally biased region" description="Low complexity" evidence="6">
    <location>
        <begin position="258"/>
        <end position="267"/>
    </location>
</feature>
<dbReference type="AlphaFoldDB" id="A0AAD7X4A7"/>
<dbReference type="PANTHER" id="PTHR47808:SF2">
    <property type="entry name" value="LEM DOMAIN-CONTAINING PROTEIN 2"/>
    <property type="match status" value="1"/>
</dbReference>
<feature type="domain" description="Man1/Src1-like C-terminal" evidence="7">
    <location>
        <begin position="416"/>
        <end position="810"/>
    </location>
</feature>
<feature type="region of interest" description="Disordered" evidence="6">
    <location>
        <begin position="64"/>
        <end position="352"/>
    </location>
</feature>
<feature type="compositionally biased region" description="Basic and acidic residues" evidence="6">
    <location>
        <begin position="301"/>
        <end position="317"/>
    </location>
</feature>
<dbReference type="Pfam" id="PF12949">
    <property type="entry name" value="HeH"/>
    <property type="match status" value="1"/>
</dbReference>
<evidence type="ECO:0000256" key="4">
    <source>
        <dbReference type="ARBA" id="ARBA00023136"/>
    </source>
</evidence>
<evidence type="ECO:0008006" key="11">
    <source>
        <dbReference type="Google" id="ProtNLM"/>
    </source>
</evidence>
<dbReference type="GO" id="GO:0005783">
    <property type="term" value="C:endoplasmic reticulum"/>
    <property type="evidence" value="ECO:0007669"/>
    <property type="project" value="TreeGrafter"/>
</dbReference>
<dbReference type="CDD" id="cd12935">
    <property type="entry name" value="LEM_like"/>
    <property type="match status" value="1"/>
</dbReference>
<gene>
    <name evidence="9" type="ORF">ONZ51_g11127</name>
</gene>